<comment type="subcellular location">
    <subcellularLocation>
        <location evidence="1">Membrane</location>
        <topology evidence="1">Multi-pass membrane protein</topology>
    </subcellularLocation>
</comment>
<evidence type="ECO:0000256" key="4">
    <source>
        <dbReference type="ARBA" id="ARBA00022448"/>
    </source>
</evidence>
<dbReference type="InterPro" id="IPR002429">
    <property type="entry name" value="CcO_II-like_C"/>
</dbReference>
<dbReference type="Proteomes" id="UP000045285">
    <property type="component" value="Unassembled WGS sequence"/>
</dbReference>
<dbReference type="EMBL" id="CCMZ01000050">
    <property type="protein sequence ID" value="CDX25273.1"/>
    <property type="molecule type" value="Genomic_DNA"/>
</dbReference>
<feature type="transmembrane region" description="Helical" evidence="19">
    <location>
        <begin position="38"/>
        <end position="64"/>
    </location>
</feature>
<keyword evidence="13" id="KW-0186">Copper</keyword>
<dbReference type="AlphaFoldDB" id="A0A090E6J3"/>
<evidence type="ECO:0000256" key="5">
    <source>
        <dbReference type="ARBA" id="ARBA00022617"/>
    </source>
</evidence>
<keyword evidence="6" id="KW-0679">Respiratory chain</keyword>
<dbReference type="CDD" id="cd04213">
    <property type="entry name" value="CuRO_CcO_Caa3_II"/>
    <property type="match status" value="1"/>
</dbReference>
<dbReference type="GO" id="GO:0016020">
    <property type="term" value="C:membrane"/>
    <property type="evidence" value="ECO:0007669"/>
    <property type="project" value="UniProtKB-SubCell"/>
</dbReference>
<dbReference type="Pfam" id="PF00034">
    <property type="entry name" value="Cytochrom_C"/>
    <property type="match status" value="1"/>
</dbReference>
<name>A0A090E6J3_MESPL</name>
<dbReference type="PROSITE" id="PS51007">
    <property type="entry name" value="CYTC"/>
    <property type="match status" value="1"/>
</dbReference>
<keyword evidence="10" id="KW-0249">Electron transport</keyword>
<dbReference type="GO" id="GO:0042773">
    <property type="term" value="P:ATP synthesis coupled electron transport"/>
    <property type="evidence" value="ECO:0007669"/>
    <property type="project" value="TreeGrafter"/>
</dbReference>
<evidence type="ECO:0000256" key="12">
    <source>
        <dbReference type="ARBA" id="ARBA00023004"/>
    </source>
</evidence>
<reference evidence="23" key="1">
    <citation type="submission" date="2014-08" db="EMBL/GenBank/DDBJ databases">
        <authorList>
            <person name="Moulin L."/>
        </authorList>
    </citation>
    <scope>NUCLEOTIDE SEQUENCE [LARGE SCALE GENOMIC DNA]</scope>
</reference>
<keyword evidence="23" id="KW-1185">Reference proteome</keyword>
<evidence type="ECO:0000256" key="14">
    <source>
        <dbReference type="ARBA" id="ARBA00023136"/>
    </source>
</evidence>
<dbReference type="PANTHER" id="PTHR22888">
    <property type="entry name" value="CYTOCHROME C OXIDASE, SUBUNIT II"/>
    <property type="match status" value="1"/>
</dbReference>
<dbReference type="NCBIfam" id="TIGR02866">
    <property type="entry name" value="CoxB"/>
    <property type="match status" value="1"/>
</dbReference>
<dbReference type="PANTHER" id="PTHR22888:SF9">
    <property type="entry name" value="CYTOCHROME C OXIDASE SUBUNIT 2"/>
    <property type="match status" value="1"/>
</dbReference>
<dbReference type="PROSITE" id="PS00078">
    <property type="entry name" value="COX2"/>
    <property type="match status" value="1"/>
</dbReference>
<accession>A0A090E6J3</accession>
<feature type="domain" description="Cytochrome c" evidence="21">
    <location>
        <begin position="246"/>
        <end position="337"/>
    </location>
</feature>
<comment type="function">
    <text evidence="15">Subunits I and II form the functional core of the enzyme complex. Electrons originating in cytochrome c are transferred via heme a and Cu(A) to the binuclear center formed by heme a3 and Cu(B).</text>
</comment>
<keyword evidence="8 18" id="KW-0479">Metal-binding</keyword>
<evidence type="ECO:0000256" key="19">
    <source>
        <dbReference type="SAM" id="Phobius"/>
    </source>
</evidence>
<comment type="catalytic activity">
    <reaction evidence="17">
        <text>4 Fe(II)-[cytochrome c] + O2 + 8 H(+)(in) = 4 Fe(III)-[cytochrome c] + 2 H2O + 4 H(+)(out)</text>
        <dbReference type="Rhea" id="RHEA:11436"/>
        <dbReference type="Rhea" id="RHEA-COMP:10350"/>
        <dbReference type="Rhea" id="RHEA-COMP:14399"/>
        <dbReference type="ChEBI" id="CHEBI:15377"/>
        <dbReference type="ChEBI" id="CHEBI:15378"/>
        <dbReference type="ChEBI" id="CHEBI:15379"/>
        <dbReference type="ChEBI" id="CHEBI:29033"/>
        <dbReference type="ChEBI" id="CHEBI:29034"/>
        <dbReference type="EC" id="7.1.1.9"/>
    </reaction>
</comment>
<feature type="transmembrane region" description="Helical" evidence="19">
    <location>
        <begin position="85"/>
        <end position="109"/>
    </location>
</feature>
<dbReference type="Gene3D" id="1.10.287.90">
    <property type="match status" value="1"/>
</dbReference>
<evidence type="ECO:0000256" key="17">
    <source>
        <dbReference type="ARBA" id="ARBA00047816"/>
    </source>
</evidence>
<keyword evidence="12 18" id="KW-0408">Iron</keyword>
<dbReference type="GO" id="GO:0016491">
    <property type="term" value="F:oxidoreductase activity"/>
    <property type="evidence" value="ECO:0007669"/>
    <property type="project" value="InterPro"/>
</dbReference>
<evidence type="ECO:0000256" key="6">
    <source>
        <dbReference type="ARBA" id="ARBA00022660"/>
    </source>
</evidence>
<gene>
    <name evidence="22" type="ORF">MPL3356_540029</name>
</gene>
<dbReference type="InterPro" id="IPR034236">
    <property type="entry name" value="CuRO_CcO_Caa3_II"/>
</dbReference>
<dbReference type="InterPro" id="IPR008972">
    <property type="entry name" value="Cupredoxin"/>
</dbReference>
<dbReference type="EC" id="7.1.1.9" evidence="3"/>
<evidence type="ECO:0000259" key="21">
    <source>
        <dbReference type="PROSITE" id="PS51007"/>
    </source>
</evidence>
<evidence type="ECO:0000256" key="8">
    <source>
        <dbReference type="ARBA" id="ARBA00022723"/>
    </source>
</evidence>
<dbReference type="Gene3D" id="2.60.40.420">
    <property type="entry name" value="Cupredoxins - blue copper proteins"/>
    <property type="match status" value="1"/>
</dbReference>
<keyword evidence="5 18" id="KW-0349">Heme</keyword>
<evidence type="ECO:0000256" key="16">
    <source>
        <dbReference type="ARBA" id="ARBA00031399"/>
    </source>
</evidence>
<keyword evidence="7 19" id="KW-0812">Transmembrane</keyword>
<keyword evidence="9" id="KW-1278">Translocase</keyword>
<dbReference type="SUPFAM" id="SSF49503">
    <property type="entry name" value="Cupredoxins"/>
    <property type="match status" value="1"/>
</dbReference>
<dbReference type="GO" id="GO:0020037">
    <property type="term" value="F:heme binding"/>
    <property type="evidence" value="ECO:0007669"/>
    <property type="project" value="InterPro"/>
</dbReference>
<dbReference type="InterPro" id="IPR001505">
    <property type="entry name" value="Copper_CuA"/>
</dbReference>
<feature type="domain" description="Cytochrome oxidase subunit II copper A binding" evidence="20">
    <location>
        <begin position="119"/>
        <end position="235"/>
    </location>
</feature>
<sequence length="337" mass="36127">MKRLASIAFATAIALFLQGCAGWQSALDPKGPAAGELAWLIWFFTGLCAVVWVLVMAALAVPLMMRSRQRAEPLALDAGADNRKLRVVMTAVGLTAVILIGLTLLSFFANRTLAAIGSDAALTIRVTGHQWWWEVRYEDATPSRILTTANEIHIPAGEPVRLLLTSTDVIHSFWVPSLSGKLDLIPGHMNVLDIKADKPGVYRGQCAEFCGAQHANMGTFIIAEPRAEFDAWWNDQLQPAAAPTSDEAKTGEDLFLKRPCVMCHKIGGTPAGGTVAPDLTHVASRQTLAAGTLTMSRGNLAAWIADPQGVKPGSHMPVVDLSGDELNAIVAYLEGLK</sequence>
<evidence type="ECO:0000256" key="10">
    <source>
        <dbReference type="ARBA" id="ARBA00022982"/>
    </source>
</evidence>
<dbReference type="InterPro" id="IPR009056">
    <property type="entry name" value="Cyt_c-like_dom"/>
</dbReference>
<evidence type="ECO:0000256" key="9">
    <source>
        <dbReference type="ARBA" id="ARBA00022967"/>
    </source>
</evidence>
<dbReference type="SUPFAM" id="SSF46626">
    <property type="entry name" value="Cytochrome c"/>
    <property type="match status" value="1"/>
</dbReference>
<evidence type="ECO:0000256" key="13">
    <source>
        <dbReference type="ARBA" id="ARBA00023008"/>
    </source>
</evidence>
<evidence type="ECO:0000256" key="15">
    <source>
        <dbReference type="ARBA" id="ARBA00024688"/>
    </source>
</evidence>
<dbReference type="PROSITE" id="PS50857">
    <property type="entry name" value="COX2_CUA"/>
    <property type="match status" value="1"/>
</dbReference>
<evidence type="ECO:0000313" key="22">
    <source>
        <dbReference type="EMBL" id="CDX25273.1"/>
    </source>
</evidence>
<evidence type="ECO:0000256" key="3">
    <source>
        <dbReference type="ARBA" id="ARBA00012949"/>
    </source>
</evidence>
<dbReference type="GO" id="GO:0004129">
    <property type="term" value="F:cytochrome-c oxidase activity"/>
    <property type="evidence" value="ECO:0007669"/>
    <property type="project" value="UniProtKB-EC"/>
</dbReference>
<organism evidence="22 23">
    <name type="scientific">Mesorhizobium plurifarium</name>
    <dbReference type="NCBI Taxonomy" id="69974"/>
    <lineage>
        <taxon>Bacteria</taxon>
        <taxon>Pseudomonadati</taxon>
        <taxon>Pseudomonadota</taxon>
        <taxon>Alphaproteobacteria</taxon>
        <taxon>Hyphomicrobiales</taxon>
        <taxon>Phyllobacteriaceae</taxon>
        <taxon>Mesorhizobium</taxon>
    </lineage>
</organism>
<dbReference type="GO" id="GO:0005507">
    <property type="term" value="F:copper ion binding"/>
    <property type="evidence" value="ECO:0007669"/>
    <property type="project" value="InterPro"/>
</dbReference>
<dbReference type="InterPro" id="IPR036257">
    <property type="entry name" value="Cyt_c_oxidase_su2_TM_sf"/>
</dbReference>
<evidence type="ECO:0000256" key="18">
    <source>
        <dbReference type="PROSITE-ProRule" id="PRU00433"/>
    </source>
</evidence>
<evidence type="ECO:0000313" key="23">
    <source>
        <dbReference type="Proteomes" id="UP000045285"/>
    </source>
</evidence>
<dbReference type="InterPro" id="IPR014222">
    <property type="entry name" value="Cyt_c_oxidase_su2"/>
</dbReference>
<comment type="similarity">
    <text evidence="2">Belongs to the cytochrome c oxidase subunit 2 family.</text>
</comment>
<evidence type="ECO:0000256" key="7">
    <source>
        <dbReference type="ARBA" id="ARBA00022692"/>
    </source>
</evidence>
<keyword evidence="4" id="KW-0813">Transport</keyword>
<keyword evidence="14 19" id="KW-0472">Membrane</keyword>
<dbReference type="STRING" id="69974.MPLDJ20_150034"/>
<keyword evidence="11 19" id="KW-1133">Transmembrane helix</keyword>
<evidence type="ECO:0000256" key="2">
    <source>
        <dbReference type="ARBA" id="ARBA00007866"/>
    </source>
</evidence>
<evidence type="ECO:0000259" key="20">
    <source>
        <dbReference type="PROSITE" id="PS50857"/>
    </source>
</evidence>
<dbReference type="InterPro" id="IPR045187">
    <property type="entry name" value="CcO_II"/>
</dbReference>
<evidence type="ECO:0000256" key="1">
    <source>
        <dbReference type="ARBA" id="ARBA00004141"/>
    </source>
</evidence>
<evidence type="ECO:0000256" key="11">
    <source>
        <dbReference type="ARBA" id="ARBA00022989"/>
    </source>
</evidence>
<dbReference type="InterPro" id="IPR036909">
    <property type="entry name" value="Cyt_c-like_dom_sf"/>
</dbReference>
<dbReference type="Pfam" id="PF00116">
    <property type="entry name" value="COX2"/>
    <property type="match status" value="1"/>
</dbReference>
<protein>
    <recommendedName>
        <fullName evidence="3">cytochrome-c oxidase</fullName>
        <ecNumber evidence="3">7.1.1.9</ecNumber>
    </recommendedName>
    <alternativeName>
        <fullName evidence="16">Cytochrome aa3 subunit 2</fullName>
    </alternativeName>
</protein>
<proteinExistence type="inferred from homology"/>
<dbReference type="PROSITE" id="PS51257">
    <property type="entry name" value="PROKAR_LIPOPROTEIN"/>
    <property type="match status" value="1"/>
</dbReference>